<reference evidence="2 3" key="1">
    <citation type="submission" date="2020-07" db="EMBL/GenBank/DDBJ databases">
        <title>Sequencing the genomes of 1000 actinobacteria strains.</title>
        <authorList>
            <person name="Klenk H.-P."/>
        </authorList>
    </citation>
    <scope>NUCLEOTIDE SEQUENCE [LARGE SCALE GENOMIC DNA]</scope>
    <source>
        <strain evidence="2 3">DSM 104001</strain>
    </source>
</reference>
<evidence type="ECO:0000256" key="1">
    <source>
        <dbReference type="SAM" id="MobiDB-lite"/>
    </source>
</evidence>
<accession>A0A853C9I9</accession>
<sequence length="160" mass="15492">MKRRFALVAAWVVAAAAAVGVGFLAVSLIDASAATPAQRGLPAVSNATEATDPSVTPAAGEQSTPGGTVYATCLDGTAQLAGAPAAGWTVETSPDQVEFRNGSAKIEVGADCSTGAPQFTVEDGGAAATSPSSTPGVPASSTGVDDHGGNRHGGGHGSDD</sequence>
<feature type="compositionally biased region" description="Polar residues" evidence="1">
    <location>
        <begin position="129"/>
        <end position="142"/>
    </location>
</feature>
<feature type="compositionally biased region" description="Gly residues" evidence="1">
    <location>
        <begin position="151"/>
        <end position="160"/>
    </location>
</feature>
<evidence type="ECO:0000313" key="3">
    <source>
        <dbReference type="Proteomes" id="UP000541969"/>
    </source>
</evidence>
<proteinExistence type="predicted"/>
<organism evidence="2 3">
    <name type="scientific">Petropleomorpha daqingensis</name>
    <dbReference type="NCBI Taxonomy" id="2026353"/>
    <lineage>
        <taxon>Bacteria</taxon>
        <taxon>Bacillati</taxon>
        <taxon>Actinomycetota</taxon>
        <taxon>Actinomycetes</taxon>
        <taxon>Geodermatophilales</taxon>
        <taxon>Geodermatophilaceae</taxon>
        <taxon>Petropleomorpha</taxon>
    </lineage>
</organism>
<comment type="caution">
    <text evidence="2">The sequence shown here is derived from an EMBL/GenBank/DDBJ whole genome shotgun (WGS) entry which is preliminary data.</text>
</comment>
<protein>
    <submittedName>
        <fullName evidence="2">Uncharacterized protein</fullName>
    </submittedName>
</protein>
<feature type="region of interest" description="Disordered" evidence="1">
    <location>
        <begin position="45"/>
        <end position="66"/>
    </location>
</feature>
<feature type="compositionally biased region" description="Polar residues" evidence="1">
    <location>
        <begin position="45"/>
        <end position="54"/>
    </location>
</feature>
<dbReference type="EMBL" id="JACBZT010000001">
    <property type="protein sequence ID" value="NYJ04294.1"/>
    <property type="molecule type" value="Genomic_DNA"/>
</dbReference>
<name>A0A853C9I9_9ACTN</name>
<dbReference type="AlphaFoldDB" id="A0A853C9I9"/>
<feature type="region of interest" description="Disordered" evidence="1">
    <location>
        <begin position="108"/>
        <end position="160"/>
    </location>
</feature>
<dbReference type="Proteomes" id="UP000541969">
    <property type="component" value="Unassembled WGS sequence"/>
</dbReference>
<dbReference type="RefSeq" id="WP_179715028.1">
    <property type="nucleotide sequence ID" value="NZ_JACBZT010000001.1"/>
</dbReference>
<evidence type="ECO:0000313" key="2">
    <source>
        <dbReference type="EMBL" id="NYJ04294.1"/>
    </source>
</evidence>
<gene>
    <name evidence="2" type="ORF">GGQ55_000572</name>
</gene>
<keyword evidence="3" id="KW-1185">Reference proteome</keyword>